<dbReference type="KEGG" id="cmah:C1I91_12075"/>
<dbReference type="GO" id="GO:0000155">
    <property type="term" value="F:phosphorelay sensor kinase activity"/>
    <property type="evidence" value="ECO:0007669"/>
    <property type="project" value="InterPro"/>
</dbReference>
<dbReference type="SMART" id="SM00387">
    <property type="entry name" value="HATPase_c"/>
    <property type="match status" value="1"/>
</dbReference>
<dbReference type="Gene3D" id="3.30.565.10">
    <property type="entry name" value="Histidine kinase-like ATPase, C-terminal domain"/>
    <property type="match status" value="1"/>
</dbReference>
<dbReference type="InterPro" id="IPR036097">
    <property type="entry name" value="HisK_dim/P_sf"/>
</dbReference>
<evidence type="ECO:0000256" key="10">
    <source>
        <dbReference type="ARBA" id="ARBA00023012"/>
    </source>
</evidence>
<evidence type="ECO:0000256" key="9">
    <source>
        <dbReference type="ARBA" id="ARBA00022840"/>
    </source>
</evidence>
<dbReference type="Gene3D" id="1.10.287.130">
    <property type="match status" value="1"/>
</dbReference>
<dbReference type="PANTHER" id="PTHR44936">
    <property type="entry name" value="SENSOR PROTEIN CREC"/>
    <property type="match status" value="1"/>
</dbReference>
<dbReference type="OrthoDB" id="1891378at2"/>
<keyword evidence="7" id="KW-0547">Nucleotide-binding</keyword>
<evidence type="ECO:0000256" key="3">
    <source>
        <dbReference type="ARBA" id="ARBA00012438"/>
    </source>
</evidence>
<name>A0A3R5TFN9_9CLOT</name>
<dbReference type="SUPFAM" id="SSF47384">
    <property type="entry name" value="Homodimeric domain of signal transducing histidine kinase"/>
    <property type="match status" value="1"/>
</dbReference>
<evidence type="ECO:0000256" key="5">
    <source>
        <dbReference type="ARBA" id="ARBA00022553"/>
    </source>
</evidence>
<keyword evidence="9" id="KW-0067">ATP-binding</keyword>
<evidence type="ECO:0000256" key="2">
    <source>
        <dbReference type="ARBA" id="ARBA00004651"/>
    </source>
</evidence>
<dbReference type="GO" id="GO:0005524">
    <property type="term" value="F:ATP binding"/>
    <property type="evidence" value="ECO:0007669"/>
    <property type="project" value="UniProtKB-KW"/>
</dbReference>
<evidence type="ECO:0000256" key="11">
    <source>
        <dbReference type="SAM" id="Phobius"/>
    </source>
</evidence>
<comment type="catalytic activity">
    <reaction evidence="1">
        <text>ATP + protein L-histidine = ADP + protein N-phospho-L-histidine.</text>
        <dbReference type="EC" id="2.7.13.3"/>
    </reaction>
</comment>
<organism evidence="13 14">
    <name type="scientific">Clostridium manihotivorum</name>
    <dbReference type="NCBI Taxonomy" id="2320868"/>
    <lineage>
        <taxon>Bacteria</taxon>
        <taxon>Bacillati</taxon>
        <taxon>Bacillota</taxon>
        <taxon>Clostridia</taxon>
        <taxon>Eubacteriales</taxon>
        <taxon>Clostridiaceae</taxon>
        <taxon>Clostridium</taxon>
    </lineage>
</organism>
<dbReference type="InterPro" id="IPR003594">
    <property type="entry name" value="HATPase_dom"/>
</dbReference>
<keyword evidence="11" id="KW-1133">Transmembrane helix</keyword>
<keyword evidence="14" id="KW-1185">Reference proteome</keyword>
<proteinExistence type="predicted"/>
<evidence type="ECO:0000256" key="6">
    <source>
        <dbReference type="ARBA" id="ARBA00022679"/>
    </source>
</evidence>
<dbReference type="PRINTS" id="PR00344">
    <property type="entry name" value="BCTRLSENSOR"/>
</dbReference>
<dbReference type="PANTHER" id="PTHR44936:SF10">
    <property type="entry name" value="SENSOR PROTEIN RSTB"/>
    <property type="match status" value="1"/>
</dbReference>
<dbReference type="GO" id="GO:0005886">
    <property type="term" value="C:plasma membrane"/>
    <property type="evidence" value="ECO:0007669"/>
    <property type="project" value="UniProtKB-SubCell"/>
</dbReference>
<dbReference type="Pfam" id="PF02518">
    <property type="entry name" value="HATPase_c"/>
    <property type="match status" value="1"/>
</dbReference>
<dbReference type="InterPro" id="IPR005467">
    <property type="entry name" value="His_kinase_dom"/>
</dbReference>
<evidence type="ECO:0000313" key="13">
    <source>
        <dbReference type="EMBL" id="QAA32314.1"/>
    </source>
</evidence>
<dbReference type="InterPro" id="IPR003661">
    <property type="entry name" value="HisK_dim/P_dom"/>
</dbReference>
<keyword evidence="11" id="KW-0472">Membrane</keyword>
<keyword evidence="8 13" id="KW-0418">Kinase</keyword>
<evidence type="ECO:0000259" key="12">
    <source>
        <dbReference type="PROSITE" id="PS50109"/>
    </source>
</evidence>
<dbReference type="EMBL" id="CP025746">
    <property type="protein sequence ID" value="QAA32314.1"/>
    <property type="molecule type" value="Genomic_DNA"/>
</dbReference>
<reference evidence="13 14" key="1">
    <citation type="submission" date="2018-01" db="EMBL/GenBank/DDBJ databases">
        <title>Genome Sequencing and Assembly of Anaerobacter polyendosporus strain CT4.</title>
        <authorList>
            <person name="Tachaapaikoon C."/>
            <person name="Sutheeworapong S."/>
            <person name="Jenjaroenpun P."/>
            <person name="Wongsurawat T."/>
            <person name="Nookeaw I."/>
            <person name="Cheawchanlertfa P."/>
            <person name="Kosugi A."/>
            <person name="Cheevadhanarak S."/>
            <person name="Ratanakhanokchai K."/>
        </authorList>
    </citation>
    <scope>NUCLEOTIDE SEQUENCE [LARGE SCALE GENOMIC DNA]</scope>
    <source>
        <strain evidence="13 14">CT4</strain>
    </source>
</reference>
<dbReference type="AlphaFoldDB" id="A0A3R5TFN9"/>
<dbReference type="InterPro" id="IPR036890">
    <property type="entry name" value="HATPase_C_sf"/>
</dbReference>
<evidence type="ECO:0000256" key="7">
    <source>
        <dbReference type="ARBA" id="ARBA00022741"/>
    </source>
</evidence>
<dbReference type="RefSeq" id="WP_128213101.1">
    <property type="nucleotide sequence ID" value="NZ_CP025746.1"/>
</dbReference>
<dbReference type="InterPro" id="IPR050980">
    <property type="entry name" value="2C_sensor_his_kinase"/>
</dbReference>
<sequence>MLKLKIKSRIALLYSVLTVILIIFFIVLFYLFLKLNLNKEPLISNLSLNASTSKITVSKKGKAVGTDSDSVIIIGKKPQAVVESKSDKATKAEDSIMSFTEKGFEKIIMSNLYSRFFIIIAMVIAIILLVNFLLSKRYASFALEPLIQFTKKVEKQRNFNKIELIEAPVVKDEIYDLTLAYNEALGKIKGSYENLQRLNSYVSHELRNSLAVLRAKVEIGEDTEEITGYIDGLNNIISDILAMATTTISDRKEEVDLALICAKLIDEYSVIFNNFNFDMPEEGVETIKGKEVWIERCVANLIDNSMKFMDKEKAINEINIKVYEDDNNVTVEVYDNGKGIEKDRFEKIFIPYYGTEKRTSTGIGLAYIKHVMDLHEGKILVESSKGEYSKFSLVFKK</sequence>
<dbReference type="CDD" id="cd00082">
    <property type="entry name" value="HisKA"/>
    <property type="match status" value="1"/>
</dbReference>
<accession>A0A3R5TFN9</accession>
<keyword evidence="11" id="KW-0812">Transmembrane</keyword>
<evidence type="ECO:0000256" key="8">
    <source>
        <dbReference type="ARBA" id="ARBA00022777"/>
    </source>
</evidence>
<dbReference type="InterPro" id="IPR004358">
    <property type="entry name" value="Sig_transdc_His_kin-like_C"/>
</dbReference>
<feature type="transmembrane region" description="Helical" evidence="11">
    <location>
        <begin position="112"/>
        <end position="134"/>
    </location>
</feature>
<keyword evidence="10" id="KW-0902">Two-component regulatory system</keyword>
<evidence type="ECO:0000256" key="4">
    <source>
        <dbReference type="ARBA" id="ARBA00022475"/>
    </source>
</evidence>
<comment type="subcellular location">
    <subcellularLocation>
        <location evidence="2">Cell membrane</location>
        <topology evidence="2">Multi-pass membrane protein</topology>
    </subcellularLocation>
</comment>
<keyword evidence="4" id="KW-1003">Cell membrane</keyword>
<keyword evidence="5" id="KW-0597">Phosphoprotein</keyword>
<gene>
    <name evidence="13" type="ORF">C1I91_12075</name>
</gene>
<dbReference type="Proteomes" id="UP000286268">
    <property type="component" value="Chromosome"/>
</dbReference>
<dbReference type="PROSITE" id="PS50109">
    <property type="entry name" value="HIS_KIN"/>
    <property type="match status" value="1"/>
</dbReference>
<feature type="domain" description="Histidine kinase" evidence="12">
    <location>
        <begin position="201"/>
        <end position="397"/>
    </location>
</feature>
<feature type="transmembrane region" description="Helical" evidence="11">
    <location>
        <begin position="12"/>
        <end position="33"/>
    </location>
</feature>
<keyword evidence="6" id="KW-0808">Transferase</keyword>
<dbReference type="SUPFAM" id="SSF55874">
    <property type="entry name" value="ATPase domain of HSP90 chaperone/DNA topoisomerase II/histidine kinase"/>
    <property type="match status" value="1"/>
</dbReference>
<evidence type="ECO:0000313" key="14">
    <source>
        <dbReference type="Proteomes" id="UP000286268"/>
    </source>
</evidence>
<dbReference type="EC" id="2.7.13.3" evidence="3"/>
<evidence type="ECO:0000256" key="1">
    <source>
        <dbReference type="ARBA" id="ARBA00000085"/>
    </source>
</evidence>
<protein>
    <recommendedName>
        <fullName evidence="3">histidine kinase</fullName>
        <ecNumber evidence="3">2.7.13.3</ecNumber>
    </recommendedName>
</protein>